<reference evidence="1" key="1">
    <citation type="submission" date="2022-07" db="EMBL/GenBank/DDBJ databases">
        <title>Phylogenomic reconstructions and comparative analyses of Kickxellomycotina fungi.</title>
        <authorList>
            <person name="Reynolds N.K."/>
            <person name="Stajich J.E."/>
            <person name="Barry K."/>
            <person name="Grigoriev I.V."/>
            <person name="Crous P."/>
            <person name="Smith M.E."/>
        </authorList>
    </citation>
    <scope>NUCLEOTIDE SEQUENCE</scope>
    <source>
        <strain evidence="1">CBS 102833</strain>
    </source>
</reference>
<keyword evidence="2" id="KW-1185">Reference proteome</keyword>
<protein>
    <submittedName>
        <fullName evidence="1">Uncharacterized protein</fullName>
    </submittedName>
</protein>
<name>A0ACC1LLZ8_9FUNG</name>
<organism evidence="1 2">
    <name type="scientific">Coemansia furcata</name>
    <dbReference type="NCBI Taxonomy" id="417177"/>
    <lineage>
        <taxon>Eukaryota</taxon>
        <taxon>Fungi</taxon>
        <taxon>Fungi incertae sedis</taxon>
        <taxon>Zoopagomycota</taxon>
        <taxon>Kickxellomycotina</taxon>
        <taxon>Kickxellomycetes</taxon>
        <taxon>Kickxellales</taxon>
        <taxon>Kickxellaceae</taxon>
        <taxon>Coemansia</taxon>
    </lineage>
</organism>
<sequence>MQTATIFTLAAVAGTAFSAAPEPTHAVKGKAGAAPAAAEARTVTVTTTIARNGASSNVLSMAGAALAGTLAFASFM</sequence>
<comment type="caution">
    <text evidence="1">The sequence shown here is derived from an EMBL/GenBank/DDBJ whole genome shotgun (WGS) entry which is preliminary data.</text>
</comment>
<proteinExistence type="predicted"/>
<dbReference type="Proteomes" id="UP001140096">
    <property type="component" value="Unassembled WGS sequence"/>
</dbReference>
<accession>A0ACC1LLZ8</accession>
<gene>
    <name evidence="1" type="ORF">H4S07_001610</name>
</gene>
<evidence type="ECO:0000313" key="1">
    <source>
        <dbReference type="EMBL" id="KAJ2812132.1"/>
    </source>
</evidence>
<dbReference type="EMBL" id="JANBUP010000285">
    <property type="protein sequence ID" value="KAJ2812132.1"/>
    <property type="molecule type" value="Genomic_DNA"/>
</dbReference>
<evidence type="ECO:0000313" key="2">
    <source>
        <dbReference type="Proteomes" id="UP001140096"/>
    </source>
</evidence>